<dbReference type="EMBL" id="JAVEPI010000003">
    <property type="protein sequence ID" value="KAK1443039.1"/>
    <property type="molecule type" value="Genomic_DNA"/>
</dbReference>
<name>A0AAD8LIW2_BABGI</name>
<gene>
    <name evidence="2" type="ORF">BgAZ_305570</name>
</gene>
<dbReference type="Proteomes" id="UP001230268">
    <property type="component" value="Unassembled WGS sequence"/>
</dbReference>
<evidence type="ECO:0000313" key="2">
    <source>
        <dbReference type="EMBL" id="KAK1443039.1"/>
    </source>
</evidence>
<dbReference type="AlphaFoldDB" id="A0AAD8LIW2"/>
<proteinExistence type="predicted"/>
<feature type="transmembrane region" description="Helical" evidence="1">
    <location>
        <begin position="7"/>
        <end position="26"/>
    </location>
</feature>
<keyword evidence="1" id="KW-1133">Transmembrane helix</keyword>
<comment type="caution">
    <text evidence="2">The sequence shown here is derived from an EMBL/GenBank/DDBJ whole genome shotgun (WGS) entry which is preliminary data.</text>
</comment>
<keyword evidence="1" id="KW-0812">Transmembrane</keyword>
<evidence type="ECO:0000256" key="1">
    <source>
        <dbReference type="SAM" id="Phobius"/>
    </source>
</evidence>
<keyword evidence="3" id="KW-1185">Reference proteome</keyword>
<evidence type="ECO:0000313" key="3">
    <source>
        <dbReference type="Proteomes" id="UP001230268"/>
    </source>
</evidence>
<keyword evidence="1" id="KW-0472">Membrane</keyword>
<sequence>MGVFNKVLLRVLIYIFLRVLTVYGHGDNLRGDILMKGEFPLEDYYKFCDTVSSIAKQREGNIRAQVAAASVGLNKQMVTGAHEAFKTAVNELVMACKSLKGLPDSEQYKKDENIEEKEAKLVSDSFLLVRSIVSLSMHMQNTYDDLIIVIKGENPDYGLSHAVAYITSKIKDSPESPFEVISTAPGLPPSTPESTIEASGLNIDALSTIAISLLLSCTL</sequence>
<reference evidence="2" key="1">
    <citation type="submission" date="2023-08" db="EMBL/GenBank/DDBJ databases">
        <title>Draft sequence of the Babesia gibsoni genome.</title>
        <authorList>
            <person name="Yamagishi J.Y."/>
            <person name="Xuan X.X."/>
        </authorList>
    </citation>
    <scope>NUCLEOTIDE SEQUENCE</scope>
    <source>
        <strain evidence="2">Azabu</strain>
    </source>
</reference>
<protein>
    <submittedName>
        <fullName evidence="2">Uncharacterized protein</fullName>
    </submittedName>
</protein>
<accession>A0AAD8LIW2</accession>
<organism evidence="2 3">
    <name type="scientific">Babesia gibsoni</name>
    <dbReference type="NCBI Taxonomy" id="33632"/>
    <lineage>
        <taxon>Eukaryota</taxon>
        <taxon>Sar</taxon>
        <taxon>Alveolata</taxon>
        <taxon>Apicomplexa</taxon>
        <taxon>Aconoidasida</taxon>
        <taxon>Piroplasmida</taxon>
        <taxon>Babesiidae</taxon>
        <taxon>Babesia</taxon>
    </lineage>
</organism>